<protein>
    <submittedName>
        <fullName evidence="1">Uncharacterized protein</fullName>
    </submittedName>
</protein>
<reference evidence="2" key="1">
    <citation type="journal article" date="2019" name="Int. J. Syst. Evol. Microbiol.">
        <title>The Global Catalogue of Microorganisms (GCM) 10K type strain sequencing project: providing services to taxonomists for standard genome sequencing and annotation.</title>
        <authorList>
            <consortium name="The Broad Institute Genomics Platform"/>
            <consortium name="The Broad Institute Genome Sequencing Center for Infectious Disease"/>
            <person name="Wu L."/>
            <person name="Ma J."/>
        </authorList>
    </citation>
    <scope>NUCLEOTIDE SEQUENCE [LARGE SCALE GENOMIC DNA]</scope>
    <source>
        <strain evidence="2">CGMCC 1.7693</strain>
    </source>
</reference>
<dbReference type="Proteomes" id="UP000641206">
    <property type="component" value="Unassembled WGS sequence"/>
</dbReference>
<keyword evidence="2" id="KW-1185">Reference proteome</keyword>
<name>A0ABQ2NM15_9BACI</name>
<sequence length="62" mass="6811">MSDIRMLLILPGNSKRMLVSHQDNIAGLIGNKNEGNQEVLLVFVIISIVGQVLHITESIKSL</sequence>
<organism evidence="1 2">
    <name type="scientific">Oceanobacillus neutriphilus</name>
    <dbReference type="NCBI Taxonomy" id="531815"/>
    <lineage>
        <taxon>Bacteria</taxon>
        <taxon>Bacillati</taxon>
        <taxon>Bacillota</taxon>
        <taxon>Bacilli</taxon>
        <taxon>Bacillales</taxon>
        <taxon>Bacillaceae</taxon>
        <taxon>Oceanobacillus</taxon>
    </lineage>
</organism>
<proteinExistence type="predicted"/>
<gene>
    <name evidence="1" type="ORF">GCM10011346_00360</name>
</gene>
<evidence type="ECO:0000313" key="1">
    <source>
        <dbReference type="EMBL" id="GGP06860.1"/>
    </source>
</evidence>
<accession>A0ABQ2NM15</accession>
<comment type="caution">
    <text evidence="1">The sequence shown here is derived from an EMBL/GenBank/DDBJ whole genome shotgun (WGS) entry which is preliminary data.</text>
</comment>
<evidence type="ECO:0000313" key="2">
    <source>
        <dbReference type="Proteomes" id="UP000641206"/>
    </source>
</evidence>
<dbReference type="EMBL" id="BMLW01000001">
    <property type="protein sequence ID" value="GGP06860.1"/>
    <property type="molecule type" value="Genomic_DNA"/>
</dbReference>